<accession>A0A852TLD3</accession>
<comment type="caution">
    <text evidence="2">The sequence shown here is derived from an EMBL/GenBank/DDBJ whole genome shotgun (WGS) entry which is preliminary data.</text>
</comment>
<sequence length="195" mass="21764">MKQRKPIYISIGVFTLILLLYFASLHAKIRDHANTEVPKHVDYIIILGARVKGEIPSLALQYRIDAAADYMKKNKETIAIASGGQGPGEDITEAEAIKRGLVALGIPSNRILLEDRSTDTVENIRFSKELIPNHLEKGLIVTNDFHLYRAKSIARDQGLSLKGIPAETPTVAIPKSYAREYLAITKYYLVTTFKK</sequence>
<name>A0A852TLD3_9BACI</name>
<organism evidence="2 3">
    <name type="scientific">Neobacillus niacini</name>
    <dbReference type="NCBI Taxonomy" id="86668"/>
    <lineage>
        <taxon>Bacteria</taxon>
        <taxon>Bacillati</taxon>
        <taxon>Bacillota</taxon>
        <taxon>Bacilli</taxon>
        <taxon>Bacillales</taxon>
        <taxon>Bacillaceae</taxon>
        <taxon>Neobacillus</taxon>
    </lineage>
</organism>
<dbReference type="CDD" id="cd06259">
    <property type="entry name" value="YdcF-like"/>
    <property type="match status" value="1"/>
</dbReference>
<dbReference type="AlphaFoldDB" id="A0A852TLD3"/>
<gene>
    <name evidence="2" type="ORF">F4694_005171</name>
</gene>
<dbReference type="InterPro" id="IPR051599">
    <property type="entry name" value="Cell_Envelope_Assoc"/>
</dbReference>
<reference evidence="3" key="2">
    <citation type="submission" date="2020-08" db="EMBL/GenBank/DDBJ databases">
        <title>The Agave Microbiome: Exploring the role of microbial communities in plant adaptations to desert environments.</title>
        <authorList>
            <person name="Partida-Martinez L.P."/>
        </authorList>
    </citation>
    <scope>NUCLEOTIDE SEQUENCE [LARGE SCALE GENOMIC DNA]</scope>
    <source>
        <strain evidence="3">AT2.8</strain>
    </source>
</reference>
<dbReference type="GO" id="GO:0000270">
    <property type="term" value="P:peptidoglycan metabolic process"/>
    <property type="evidence" value="ECO:0007669"/>
    <property type="project" value="TreeGrafter"/>
</dbReference>
<dbReference type="PANTHER" id="PTHR30336:SF4">
    <property type="entry name" value="ENVELOPE BIOGENESIS FACTOR ELYC"/>
    <property type="match status" value="1"/>
</dbReference>
<evidence type="ECO:0000313" key="2">
    <source>
        <dbReference type="EMBL" id="NYE08327.1"/>
    </source>
</evidence>
<evidence type="ECO:0000259" key="1">
    <source>
        <dbReference type="Pfam" id="PF02698"/>
    </source>
</evidence>
<dbReference type="EMBL" id="JACCBX010000013">
    <property type="protein sequence ID" value="NYE08327.1"/>
    <property type="molecule type" value="Genomic_DNA"/>
</dbReference>
<dbReference type="Pfam" id="PF02698">
    <property type="entry name" value="DUF218"/>
    <property type="match status" value="1"/>
</dbReference>
<dbReference type="Gene3D" id="3.40.50.620">
    <property type="entry name" value="HUPs"/>
    <property type="match status" value="1"/>
</dbReference>
<protein>
    <submittedName>
        <fullName evidence="2">Uncharacterized SAM-binding protein YcdF (DUF218 family)</fullName>
    </submittedName>
</protein>
<dbReference type="InterPro" id="IPR003848">
    <property type="entry name" value="DUF218"/>
</dbReference>
<proteinExistence type="predicted"/>
<dbReference type="InterPro" id="IPR014729">
    <property type="entry name" value="Rossmann-like_a/b/a_fold"/>
</dbReference>
<evidence type="ECO:0000313" key="3">
    <source>
        <dbReference type="Proteomes" id="UP000548423"/>
    </source>
</evidence>
<dbReference type="PANTHER" id="PTHR30336">
    <property type="entry name" value="INNER MEMBRANE PROTEIN, PROBABLE PERMEASE"/>
    <property type="match status" value="1"/>
</dbReference>
<dbReference type="GO" id="GO:0005886">
    <property type="term" value="C:plasma membrane"/>
    <property type="evidence" value="ECO:0007669"/>
    <property type="project" value="TreeGrafter"/>
</dbReference>
<dbReference type="GO" id="GO:0043164">
    <property type="term" value="P:Gram-negative-bacterium-type cell wall biogenesis"/>
    <property type="evidence" value="ECO:0007669"/>
    <property type="project" value="TreeGrafter"/>
</dbReference>
<feature type="domain" description="DUF218" evidence="1">
    <location>
        <begin position="42"/>
        <end position="182"/>
    </location>
</feature>
<reference evidence="3" key="1">
    <citation type="submission" date="2020-07" db="EMBL/GenBank/DDBJ databases">
        <authorList>
            <person name="Partida-Martinez L."/>
            <person name="Huntemann M."/>
            <person name="Clum A."/>
            <person name="Wang J."/>
            <person name="Palaniappan K."/>
            <person name="Ritter S."/>
            <person name="Chen I.-M."/>
            <person name="Stamatis D."/>
            <person name="Reddy T."/>
            <person name="O'Malley R."/>
            <person name="Daum C."/>
            <person name="Shapiro N."/>
            <person name="Ivanova N."/>
            <person name="Kyrpides N."/>
            <person name="Woyke T."/>
        </authorList>
    </citation>
    <scope>NUCLEOTIDE SEQUENCE [LARGE SCALE GENOMIC DNA]</scope>
    <source>
        <strain evidence="3">AT2.8</strain>
    </source>
</reference>
<dbReference type="Proteomes" id="UP000548423">
    <property type="component" value="Unassembled WGS sequence"/>
</dbReference>